<dbReference type="Gene3D" id="3.90.1580.10">
    <property type="entry name" value="paralog of FGE (formylglycine-generating enzyme)"/>
    <property type="match status" value="1"/>
</dbReference>
<comment type="caution">
    <text evidence="2">The sequence shown here is derived from an EMBL/GenBank/DDBJ whole genome shotgun (WGS) entry which is preliminary data.</text>
</comment>
<dbReference type="InterPro" id="IPR005532">
    <property type="entry name" value="SUMF_dom"/>
</dbReference>
<name>A0ABU8W8N1_9BURK</name>
<dbReference type="PANTHER" id="PTHR23150">
    <property type="entry name" value="SULFATASE MODIFYING FACTOR 1, 2"/>
    <property type="match status" value="1"/>
</dbReference>
<organism evidence="2 3">
    <name type="scientific">Variovorax humicola</name>
    <dbReference type="NCBI Taxonomy" id="1769758"/>
    <lineage>
        <taxon>Bacteria</taxon>
        <taxon>Pseudomonadati</taxon>
        <taxon>Pseudomonadota</taxon>
        <taxon>Betaproteobacteria</taxon>
        <taxon>Burkholderiales</taxon>
        <taxon>Comamonadaceae</taxon>
        <taxon>Variovorax</taxon>
    </lineage>
</organism>
<dbReference type="InterPro" id="IPR016187">
    <property type="entry name" value="CTDL_fold"/>
</dbReference>
<dbReference type="RefSeq" id="WP_340367440.1">
    <property type="nucleotide sequence ID" value="NZ_JBBKZV010000033.1"/>
</dbReference>
<proteinExistence type="predicted"/>
<dbReference type="InterPro" id="IPR042095">
    <property type="entry name" value="SUMF_sf"/>
</dbReference>
<evidence type="ECO:0000313" key="2">
    <source>
        <dbReference type="EMBL" id="MEJ8826406.1"/>
    </source>
</evidence>
<dbReference type="Proteomes" id="UP001363010">
    <property type="component" value="Unassembled WGS sequence"/>
</dbReference>
<dbReference type="SUPFAM" id="SSF56436">
    <property type="entry name" value="C-type lectin-like"/>
    <property type="match status" value="1"/>
</dbReference>
<keyword evidence="3" id="KW-1185">Reference proteome</keyword>
<dbReference type="PANTHER" id="PTHR23150:SF19">
    <property type="entry name" value="FORMYLGLYCINE-GENERATING ENZYME"/>
    <property type="match status" value="1"/>
</dbReference>
<accession>A0ABU8W8N1</accession>
<gene>
    <name evidence="2" type="ORF">WKW80_31025</name>
</gene>
<reference evidence="2 3" key="1">
    <citation type="submission" date="2024-03" db="EMBL/GenBank/DDBJ databases">
        <title>Novel species of the genus Variovorax.</title>
        <authorList>
            <person name="Liu Q."/>
            <person name="Xin Y.-H."/>
        </authorList>
    </citation>
    <scope>NUCLEOTIDE SEQUENCE [LARGE SCALE GENOMIC DNA]</scope>
    <source>
        <strain evidence="2 3">KACC 18501</strain>
    </source>
</reference>
<evidence type="ECO:0000313" key="3">
    <source>
        <dbReference type="Proteomes" id="UP001363010"/>
    </source>
</evidence>
<sequence>MNDIVQTERSTAQARDPASENMAWIPGGTFLMGSNDHYPEEAPAHRVAVDGFWIDRHTVTNAEFKRFVDETGYVTVAERPANAADYPGADPGMLVPSSVVFKKAAQRIDLTDHYNWWTYVPGANWRHPRGPKSGLQGLWKHPVVHVAFADAEAYATWAGKALPTEAEWEFAARGGLDGAEYAWGGEFTPGRRHMANTWQGEFPWQNQLEDGYEWTAPVGSYPANGFGLYDMTGNVWEWTTDWYQDHDKIQHACCTLNNPRGAAVEDSHNPRAAADLRIPRKVMKGGSYLCAPNYCRRYRPAARMPQEIDTSTCHLGFRCISRTAGPDGPGSAAGSH</sequence>
<dbReference type="InterPro" id="IPR051043">
    <property type="entry name" value="Sulfatase_Mod_Factor_Kinase"/>
</dbReference>
<feature type="domain" description="Sulfatase-modifying factor enzyme-like" evidence="1">
    <location>
        <begin position="20"/>
        <end position="320"/>
    </location>
</feature>
<evidence type="ECO:0000259" key="1">
    <source>
        <dbReference type="Pfam" id="PF03781"/>
    </source>
</evidence>
<protein>
    <submittedName>
        <fullName evidence="2">Formylglycine-generating enzyme family protein</fullName>
    </submittedName>
</protein>
<dbReference type="Pfam" id="PF03781">
    <property type="entry name" value="FGE-sulfatase"/>
    <property type="match status" value="1"/>
</dbReference>
<dbReference type="EMBL" id="JBBKZV010000033">
    <property type="protein sequence ID" value="MEJ8826406.1"/>
    <property type="molecule type" value="Genomic_DNA"/>
</dbReference>